<reference evidence="6" key="1">
    <citation type="submission" date="2016-10" db="EMBL/GenBank/DDBJ databases">
        <authorList>
            <person name="Varghese N."/>
            <person name="Submissions S."/>
        </authorList>
    </citation>
    <scope>NUCLEOTIDE SEQUENCE [LARGE SCALE GENOMIC DNA]</scope>
    <source>
        <strain evidence="6">DSM 100420</strain>
    </source>
</reference>
<feature type="domain" description="DUF7867" evidence="4">
    <location>
        <begin position="172"/>
        <end position="427"/>
    </location>
</feature>
<feature type="transmembrane region" description="Helical" evidence="1">
    <location>
        <begin position="21"/>
        <end position="42"/>
    </location>
</feature>
<dbReference type="InterPro" id="IPR028087">
    <property type="entry name" value="Tad_N"/>
</dbReference>
<keyword evidence="1" id="KW-1133">Transmembrane helix</keyword>
<dbReference type="Proteomes" id="UP000198914">
    <property type="component" value="Unassembled WGS sequence"/>
</dbReference>
<feature type="domain" description="Putative Flp pilus-assembly TadG-like N-terminal" evidence="3">
    <location>
        <begin position="21"/>
        <end position="65"/>
    </location>
</feature>
<gene>
    <name evidence="5" type="ORF">SAMN05444004_10232</name>
</gene>
<evidence type="ECO:0000256" key="1">
    <source>
        <dbReference type="SAM" id="Phobius"/>
    </source>
</evidence>
<dbReference type="Pfam" id="PF25269">
    <property type="entry name" value="DUF7867"/>
    <property type="match status" value="1"/>
</dbReference>
<dbReference type="InterPro" id="IPR057189">
    <property type="entry name" value="DUF7867"/>
</dbReference>
<dbReference type="AlphaFoldDB" id="A0A1H3KYR4"/>
<dbReference type="Pfam" id="PF09977">
    <property type="entry name" value="Tad_C"/>
    <property type="match status" value="1"/>
</dbReference>
<dbReference type="STRING" id="1244108.SAMN05444004_10232"/>
<keyword evidence="6" id="KW-1185">Reference proteome</keyword>
<evidence type="ECO:0000313" key="5">
    <source>
        <dbReference type="EMBL" id="SDY57303.1"/>
    </source>
</evidence>
<feature type="domain" description="DUF2134" evidence="2">
    <location>
        <begin position="79"/>
        <end position="161"/>
    </location>
</feature>
<dbReference type="PROSITE" id="PS51257">
    <property type="entry name" value="PROKAR_LIPOPROTEIN"/>
    <property type="match status" value="1"/>
</dbReference>
<keyword evidence="1" id="KW-0812">Transmembrane</keyword>
<dbReference type="OrthoDB" id="7863619at2"/>
<evidence type="ECO:0000259" key="3">
    <source>
        <dbReference type="Pfam" id="PF13400"/>
    </source>
</evidence>
<evidence type="ECO:0000259" key="2">
    <source>
        <dbReference type="Pfam" id="PF09977"/>
    </source>
</evidence>
<dbReference type="InterPro" id="IPR018705">
    <property type="entry name" value="DUF2134_membrane"/>
</dbReference>
<keyword evidence="1" id="KW-0472">Membrane</keyword>
<evidence type="ECO:0000259" key="4">
    <source>
        <dbReference type="Pfam" id="PF25269"/>
    </source>
</evidence>
<sequence length="444" mass="47089">MNTTFSKLTRKLQTKASSEDGAMTAFGLLMFVSSCALGGIALDMSNALQVRTQLQVAADSAAHAALVERQSGGTEPEAIVAALAVVERALPSEVYGNTLLPEDIVFGLWDQGTRTFTPSIGADDAVMVDTSRLVGRGNRVRAFLLRFAGVPGFDVVRRSIADTYVPTCMLEGFVGDQYVDVTSNNLYTSGFCIHSNGYVALNSNNIYEPGVIVSMPDKRDVVLPSSGMESNDGLEESLRDGYYEINAAGRVDMMLNGIIDINSPVYPDYLTSPLPVTVEWKGQLDETVWQEGRIHQITCPNTNQSISIPTSTVLREGVLITNCKVAFGSGAAAEDVTIITTSTAEASITGASGIRMGRKDDCAPGGGAQFFSLGGFRAPAGMEMNGSRIVAAGSVSFAADVGSINGASVISDQHINATASGRIGFCGPDGLPIWYEPEFFRIVQ</sequence>
<dbReference type="EMBL" id="FNPX01000002">
    <property type="protein sequence ID" value="SDY57303.1"/>
    <property type="molecule type" value="Genomic_DNA"/>
</dbReference>
<dbReference type="RefSeq" id="WP_092642152.1">
    <property type="nucleotide sequence ID" value="NZ_FNPX01000002.1"/>
</dbReference>
<proteinExistence type="predicted"/>
<dbReference type="Pfam" id="PF13400">
    <property type="entry name" value="Tad"/>
    <property type="match status" value="1"/>
</dbReference>
<evidence type="ECO:0000313" key="6">
    <source>
        <dbReference type="Proteomes" id="UP000198914"/>
    </source>
</evidence>
<accession>A0A1H3KYR4</accession>
<protein>
    <submittedName>
        <fullName evidence="5">Putative Flp pilus-assembly TadE/G-like</fullName>
    </submittedName>
</protein>
<organism evidence="5 6">
    <name type="scientific">Jannaschia faecimaris</name>
    <dbReference type="NCBI Taxonomy" id="1244108"/>
    <lineage>
        <taxon>Bacteria</taxon>
        <taxon>Pseudomonadati</taxon>
        <taxon>Pseudomonadota</taxon>
        <taxon>Alphaproteobacteria</taxon>
        <taxon>Rhodobacterales</taxon>
        <taxon>Roseobacteraceae</taxon>
        <taxon>Jannaschia</taxon>
    </lineage>
</organism>
<name>A0A1H3KYR4_9RHOB</name>